<feature type="compositionally biased region" description="Acidic residues" evidence="2">
    <location>
        <begin position="18"/>
        <end position="40"/>
    </location>
</feature>
<reference evidence="5" key="1">
    <citation type="submission" date="2020-01" db="EMBL/GenBank/DDBJ databases">
        <authorList>
            <person name="Mishra B."/>
        </authorList>
    </citation>
    <scope>NUCLEOTIDE SEQUENCE [LARGE SCALE GENOMIC DNA]</scope>
</reference>
<feature type="compositionally biased region" description="Basic and acidic residues" evidence="2">
    <location>
        <begin position="109"/>
        <end position="120"/>
    </location>
</feature>
<evidence type="ECO:0000256" key="1">
    <source>
        <dbReference type="ARBA" id="ARBA00010820"/>
    </source>
</evidence>
<dbReference type="AlphaFoldDB" id="A0A6D2J6I8"/>
<dbReference type="Proteomes" id="UP000467841">
    <property type="component" value="Unassembled WGS sequence"/>
</dbReference>
<feature type="region of interest" description="Disordered" evidence="2">
    <location>
        <begin position="1"/>
        <end position="141"/>
    </location>
</feature>
<dbReference type="InterPro" id="IPR053933">
    <property type="entry name" value="GeBP-like_C"/>
</dbReference>
<name>A0A6D2J6I8_9BRAS</name>
<dbReference type="GO" id="GO:0006355">
    <property type="term" value="P:regulation of DNA-templated transcription"/>
    <property type="evidence" value="ECO:0007669"/>
    <property type="project" value="InterPro"/>
</dbReference>
<dbReference type="InterPro" id="IPR053932">
    <property type="entry name" value="GeBP-like_DBD"/>
</dbReference>
<dbReference type="Pfam" id="PF22757">
    <property type="entry name" value="GeBP-like_C"/>
    <property type="match status" value="1"/>
</dbReference>
<evidence type="ECO:0000313" key="6">
    <source>
        <dbReference type="Proteomes" id="UP000467841"/>
    </source>
</evidence>
<evidence type="ECO:0000256" key="2">
    <source>
        <dbReference type="SAM" id="MobiDB-lite"/>
    </source>
</evidence>
<keyword evidence="6" id="KW-1185">Reference proteome</keyword>
<dbReference type="InterPro" id="IPR007592">
    <property type="entry name" value="GEBP"/>
</dbReference>
<feature type="compositionally biased region" description="Acidic residues" evidence="2">
    <location>
        <begin position="62"/>
        <end position="72"/>
    </location>
</feature>
<evidence type="ECO:0000259" key="3">
    <source>
        <dbReference type="Pfam" id="PF04504"/>
    </source>
</evidence>
<dbReference type="OrthoDB" id="661680at2759"/>
<feature type="domain" description="Glabrous enhancer-binding protein-like DBD" evidence="3">
    <location>
        <begin position="139"/>
        <end position="226"/>
    </location>
</feature>
<dbReference type="EMBL" id="CACVBM020001157">
    <property type="protein sequence ID" value="CAA7035395.1"/>
    <property type="molecule type" value="Genomic_DNA"/>
</dbReference>
<proteinExistence type="inferred from homology"/>
<dbReference type="PANTHER" id="PTHR31662:SF64">
    <property type="entry name" value="NO APICAL MERISTEM-ASSOCIATED C-TERMINAL DOMAIN-CONTAINING PROTEIN"/>
    <property type="match status" value="1"/>
</dbReference>
<protein>
    <submittedName>
        <fullName evidence="5">Uncharacterized protein</fullName>
    </submittedName>
</protein>
<organism evidence="5 6">
    <name type="scientific">Microthlaspi erraticum</name>
    <dbReference type="NCBI Taxonomy" id="1685480"/>
    <lineage>
        <taxon>Eukaryota</taxon>
        <taxon>Viridiplantae</taxon>
        <taxon>Streptophyta</taxon>
        <taxon>Embryophyta</taxon>
        <taxon>Tracheophyta</taxon>
        <taxon>Spermatophyta</taxon>
        <taxon>Magnoliopsida</taxon>
        <taxon>eudicotyledons</taxon>
        <taxon>Gunneridae</taxon>
        <taxon>Pentapetalae</taxon>
        <taxon>rosids</taxon>
        <taxon>malvids</taxon>
        <taxon>Brassicales</taxon>
        <taxon>Brassicaceae</taxon>
        <taxon>Coluteocarpeae</taxon>
        <taxon>Microthlaspi</taxon>
    </lineage>
</organism>
<evidence type="ECO:0000259" key="4">
    <source>
        <dbReference type="Pfam" id="PF22757"/>
    </source>
</evidence>
<gene>
    <name evidence="5" type="ORF">MERR_LOCUS22630</name>
</gene>
<sequence length="343" mass="37669">MTTKKRSPLQDLPPASSSDEDEISGAESEEEASSDDEETIDPAAKPSSSAAAAAKESSDSESGSESETDSDSESNPPPTQGSVKSSSAAKPKKKETALPLPAAKSGAKRPSEGTSREAKSKRAKKATSGDEEKKPVPAFQRLWPEEDEITILQGMIDFKADKGKSPYQDMTAFYDFIKGSISFVAGKNRFMDKVRSLKKKYMNKENPTFTKPHEQDCYKLSKHIWGSDGLALESAVKSNRVSSKKSTRKLDPVKTNGKQKAVDVEDDDVVADLFVGAIARFGVDESFLKQWWSVVPVETKKKIEEKVKVLHGEEIEFLLHKTEFASEVTSMIFESTKNMPVDM</sequence>
<feature type="compositionally biased region" description="Low complexity" evidence="2">
    <location>
        <begin position="41"/>
        <end position="61"/>
    </location>
</feature>
<dbReference type="GO" id="GO:0005634">
    <property type="term" value="C:nucleus"/>
    <property type="evidence" value="ECO:0007669"/>
    <property type="project" value="TreeGrafter"/>
</dbReference>
<dbReference type="Pfam" id="PF04504">
    <property type="entry name" value="GeBP-like_DBD"/>
    <property type="match status" value="1"/>
</dbReference>
<accession>A0A6D2J6I8</accession>
<comment type="caution">
    <text evidence="5">The sequence shown here is derived from an EMBL/GenBank/DDBJ whole genome shotgun (WGS) entry which is preliminary data.</text>
</comment>
<comment type="similarity">
    <text evidence="1">Belongs to the GeBP family.</text>
</comment>
<dbReference type="PANTHER" id="PTHR31662">
    <property type="entry name" value="BNAANNG10740D PROTEIN-RELATED"/>
    <property type="match status" value="1"/>
</dbReference>
<evidence type="ECO:0000313" key="5">
    <source>
        <dbReference type="EMBL" id="CAA7035395.1"/>
    </source>
</evidence>
<feature type="domain" description="Glabrous enhancer-binding protein-like C-terminal" evidence="4">
    <location>
        <begin position="274"/>
        <end position="332"/>
    </location>
</feature>